<comment type="subcellular location">
    <subcellularLocation>
        <location evidence="1">Endoplasmic reticulum-Golgi intermediate compartment membrane</location>
        <topology evidence="1">Single-pass type I membrane protein</topology>
    </subcellularLocation>
</comment>
<dbReference type="GO" id="GO:0030134">
    <property type="term" value="C:COPII-coated ER to Golgi transport vesicle"/>
    <property type="evidence" value="ECO:0007669"/>
    <property type="project" value="TreeGrafter"/>
</dbReference>
<proteinExistence type="predicted"/>
<evidence type="ECO:0000259" key="11">
    <source>
        <dbReference type="PROSITE" id="PS51328"/>
    </source>
</evidence>
<dbReference type="InterPro" id="IPR013320">
    <property type="entry name" value="ConA-like_dom_sf"/>
</dbReference>
<feature type="signal peptide" evidence="10">
    <location>
        <begin position="1"/>
        <end position="28"/>
    </location>
</feature>
<keyword evidence="2 9" id="KW-0812">Transmembrane</keyword>
<evidence type="ECO:0000256" key="6">
    <source>
        <dbReference type="ARBA" id="ARBA00023136"/>
    </source>
</evidence>
<evidence type="ECO:0000256" key="5">
    <source>
        <dbReference type="ARBA" id="ARBA00022989"/>
    </source>
</evidence>
<dbReference type="SUPFAM" id="SSF49899">
    <property type="entry name" value="Concanavalin A-like lectins/glucanases"/>
    <property type="match status" value="1"/>
</dbReference>
<dbReference type="GO" id="GO:0005789">
    <property type="term" value="C:endoplasmic reticulum membrane"/>
    <property type="evidence" value="ECO:0007669"/>
    <property type="project" value="TreeGrafter"/>
</dbReference>
<name>A0A7G3APZ1_LUTLO</name>
<dbReference type="InterPro" id="IPR005052">
    <property type="entry name" value="Lectin_leg"/>
</dbReference>
<dbReference type="Gene3D" id="2.60.120.200">
    <property type="match status" value="1"/>
</dbReference>
<keyword evidence="7" id="KW-1015">Disulfide bond</keyword>
<keyword evidence="6 9" id="KW-0472">Membrane</keyword>
<evidence type="ECO:0000256" key="7">
    <source>
        <dbReference type="ARBA" id="ARBA00023157"/>
    </source>
</evidence>
<evidence type="ECO:0000313" key="12">
    <source>
        <dbReference type="EMBL" id="MBC1174054.1"/>
    </source>
</evidence>
<sequence>MMAGWKFSAFSSVFVSIFLVIAVRVASGNQPGLVHRTFQYKYSFKPPYLAQKDGTVPFWEYGGNAIASAESVRIAPSLRSQKGAIWTKSKTTFDWWDVEIVFRVSGRGRVGADGLAFWYTTEKGDYNGDVFGSSDRWSGLGLFFDSFDNDNKHNNPYIMAVLNDGTKKFDHQNDGTTQLLSGCLRDFRNKPFPTRARIEYYNNVLTVLFHNGMTNNNEDYEMCLRAEGVQLPKAGYFGLSAATGGLADDHDVFHFLTTSLHPAGQDPQQPSDEADRLSKEYLEYQKKLEQQKEDYRREHPDKAPKEELDDWFESDNQRELRQIWQAQSGMTEVIRDLSRKMDEVIGRQERTLGLLSVGGGGAPHQGTGAPAQGGAMQPAAVISRHEVEALLQNNNYIAQTSKEIRQIIGDLAMRTDTILQNQARQPTAQVQASGYETQGLLNEMRESMNNVKQGLAQIGHTLSTKDGGGAGCPTSNCLGLTTFLVITVIQLSLVFCYSLFRDSREAKAKKFY</sequence>
<evidence type="ECO:0000256" key="1">
    <source>
        <dbReference type="ARBA" id="ARBA00004151"/>
    </source>
</evidence>
<dbReference type="GO" id="GO:0005537">
    <property type="term" value="F:D-mannose binding"/>
    <property type="evidence" value="ECO:0007669"/>
    <property type="project" value="TreeGrafter"/>
</dbReference>
<dbReference type="GeneID" id="129791842"/>
<dbReference type="GO" id="GO:0000139">
    <property type="term" value="C:Golgi membrane"/>
    <property type="evidence" value="ECO:0007669"/>
    <property type="project" value="TreeGrafter"/>
</dbReference>
<evidence type="ECO:0000256" key="10">
    <source>
        <dbReference type="SAM" id="SignalP"/>
    </source>
</evidence>
<keyword evidence="3 10" id="KW-0732">Signal</keyword>
<feature type="transmembrane region" description="Helical" evidence="9">
    <location>
        <begin position="478"/>
        <end position="500"/>
    </location>
</feature>
<evidence type="ECO:0000256" key="9">
    <source>
        <dbReference type="SAM" id="Phobius"/>
    </source>
</evidence>
<dbReference type="GO" id="GO:0006888">
    <property type="term" value="P:endoplasmic reticulum to Golgi vesicle-mediated transport"/>
    <property type="evidence" value="ECO:0007669"/>
    <property type="project" value="TreeGrafter"/>
</dbReference>
<accession>A0A7G3APZ1</accession>
<dbReference type="PROSITE" id="PS51328">
    <property type="entry name" value="L_LECTIN_LIKE"/>
    <property type="match status" value="1"/>
</dbReference>
<evidence type="ECO:0000256" key="3">
    <source>
        <dbReference type="ARBA" id="ARBA00022729"/>
    </source>
</evidence>
<protein>
    <submittedName>
        <fullName evidence="12">Putative mannose lectin ergic-53 involved in glycoprotein traffic</fullName>
    </submittedName>
</protein>
<evidence type="ECO:0000256" key="4">
    <source>
        <dbReference type="ARBA" id="ARBA00022734"/>
    </source>
</evidence>
<feature type="domain" description="L-type lectin-like" evidence="11">
    <location>
        <begin position="36"/>
        <end position="260"/>
    </location>
</feature>
<evidence type="ECO:0000256" key="8">
    <source>
        <dbReference type="SAM" id="MobiDB-lite"/>
    </source>
</evidence>
<feature type="chain" id="PRO_5028940728" evidence="10">
    <location>
        <begin position="29"/>
        <end position="512"/>
    </location>
</feature>
<feature type="region of interest" description="Disordered" evidence="8">
    <location>
        <begin position="289"/>
        <end position="308"/>
    </location>
</feature>
<keyword evidence="5 9" id="KW-1133">Transmembrane helix</keyword>
<dbReference type="PANTHER" id="PTHR12223">
    <property type="entry name" value="VESICULAR MANNOSE-BINDING LECTIN"/>
    <property type="match status" value="1"/>
</dbReference>
<feature type="compositionally biased region" description="Basic and acidic residues" evidence="8">
    <location>
        <begin position="289"/>
        <end position="306"/>
    </location>
</feature>
<dbReference type="CTD" id="44679"/>
<organism evidence="12">
    <name type="scientific">Lutzomyia longipalpis</name>
    <name type="common">Sand fly</name>
    <dbReference type="NCBI Taxonomy" id="7200"/>
    <lineage>
        <taxon>Eukaryota</taxon>
        <taxon>Metazoa</taxon>
        <taxon>Ecdysozoa</taxon>
        <taxon>Arthropoda</taxon>
        <taxon>Hexapoda</taxon>
        <taxon>Insecta</taxon>
        <taxon>Pterygota</taxon>
        <taxon>Neoptera</taxon>
        <taxon>Endopterygota</taxon>
        <taxon>Diptera</taxon>
        <taxon>Nematocera</taxon>
        <taxon>Psychodoidea</taxon>
        <taxon>Psychodidae</taxon>
        <taxon>Lutzomyia</taxon>
        <taxon>Lutzomyia</taxon>
    </lineage>
</organism>
<reference evidence="12" key="1">
    <citation type="journal article" date="2020" name="BMC">
        <title>Leishmania infection induces a limited differential gene expression in the sand fly midgut.</title>
        <authorList>
            <person name="Coutinho-Abreu I.V."/>
            <person name="Serafim T.D."/>
            <person name="Meneses C."/>
            <person name="Kamhawi S."/>
            <person name="Oliveira F."/>
            <person name="Valenzuela J.G."/>
        </authorList>
    </citation>
    <scope>NUCLEOTIDE SEQUENCE</scope>
    <source>
        <strain evidence="12">Jacobina</strain>
        <tissue evidence="12">Midgut</tissue>
    </source>
</reference>
<dbReference type="PANTHER" id="PTHR12223:SF28">
    <property type="entry name" value="LECTIN, MANNOSE BINDING 1 LIKE"/>
    <property type="match status" value="1"/>
</dbReference>
<dbReference type="VEuPathDB" id="VectorBase:LLONM1_003555"/>
<dbReference type="Pfam" id="PF03388">
    <property type="entry name" value="Lectin_leg-like"/>
    <property type="match status" value="1"/>
</dbReference>
<dbReference type="FunFam" id="2.60.120.200:FF:000028">
    <property type="entry name" value="Blast:Protein ERGIC-53"/>
    <property type="match status" value="1"/>
</dbReference>
<keyword evidence="4 12" id="KW-0430">Lectin</keyword>
<evidence type="ECO:0000256" key="2">
    <source>
        <dbReference type="ARBA" id="ARBA00022692"/>
    </source>
</evidence>
<dbReference type="GO" id="GO:0033116">
    <property type="term" value="C:endoplasmic reticulum-Golgi intermediate compartment membrane"/>
    <property type="evidence" value="ECO:0007669"/>
    <property type="project" value="UniProtKB-SubCell"/>
</dbReference>
<dbReference type="EMBL" id="GITU01005351">
    <property type="protein sequence ID" value="MBC1174054.1"/>
    <property type="molecule type" value="Transcribed_RNA"/>
</dbReference>
<dbReference type="InterPro" id="IPR051136">
    <property type="entry name" value="Intracellular_Lectin-GPT"/>
</dbReference>
<dbReference type="CDD" id="cd06902">
    <property type="entry name" value="lectin_ERGIC-53_ERGL"/>
    <property type="match status" value="1"/>
</dbReference>
<dbReference type="RefSeq" id="XP_055686390.1">
    <property type="nucleotide sequence ID" value="XM_055830415.1"/>
</dbReference>
<dbReference type="AlphaFoldDB" id="A0A7G3APZ1"/>